<dbReference type="WBParaSite" id="PS1159_v2.g11503.t1">
    <property type="protein sequence ID" value="PS1159_v2.g11503.t1"/>
    <property type="gene ID" value="PS1159_v2.g11503"/>
</dbReference>
<protein>
    <submittedName>
        <fullName evidence="2">Uncharacterized protein</fullName>
    </submittedName>
</protein>
<organism evidence="1 2">
    <name type="scientific">Panagrolaimus sp. PS1159</name>
    <dbReference type="NCBI Taxonomy" id="55785"/>
    <lineage>
        <taxon>Eukaryota</taxon>
        <taxon>Metazoa</taxon>
        <taxon>Ecdysozoa</taxon>
        <taxon>Nematoda</taxon>
        <taxon>Chromadorea</taxon>
        <taxon>Rhabditida</taxon>
        <taxon>Tylenchina</taxon>
        <taxon>Panagrolaimomorpha</taxon>
        <taxon>Panagrolaimoidea</taxon>
        <taxon>Panagrolaimidae</taxon>
        <taxon>Panagrolaimus</taxon>
    </lineage>
</organism>
<evidence type="ECO:0000313" key="2">
    <source>
        <dbReference type="WBParaSite" id="PS1159_v2.g11503.t1"/>
    </source>
</evidence>
<proteinExistence type="predicted"/>
<reference evidence="2" key="1">
    <citation type="submission" date="2022-11" db="UniProtKB">
        <authorList>
            <consortium name="WormBaseParasite"/>
        </authorList>
    </citation>
    <scope>IDENTIFICATION</scope>
</reference>
<evidence type="ECO:0000313" key="1">
    <source>
        <dbReference type="Proteomes" id="UP000887580"/>
    </source>
</evidence>
<accession>A0AC35EWI9</accession>
<sequence>ITADVIVLPTASPNHPPSNLDSTPPTTQPVHEIELMPELSCSASELPSMPNTTLNNTSAQ</sequence>
<dbReference type="Proteomes" id="UP000887580">
    <property type="component" value="Unplaced"/>
</dbReference>
<name>A0AC35EWI9_9BILA</name>